<feature type="non-terminal residue" evidence="2">
    <location>
        <position position="63"/>
    </location>
</feature>
<accession>A0A1V9XRR7</accession>
<keyword evidence="2" id="KW-0282">Flagellum</keyword>
<sequence>MQKAPTLDHNENEDAEQVDKDKIADKDGEKESGDKELVLPDGYNPQDYENLAVSAELKALFKL</sequence>
<protein>
    <submittedName>
        <fullName evidence="2">Intraflagellar transport protein 46-like</fullName>
    </submittedName>
</protein>
<reference evidence="2 3" key="1">
    <citation type="journal article" date="2017" name="Gigascience">
        <title>Draft genome of the honey bee ectoparasitic mite, Tropilaelaps mercedesae, is shaped by the parasitic life history.</title>
        <authorList>
            <person name="Dong X."/>
            <person name="Armstrong S.D."/>
            <person name="Xia D."/>
            <person name="Makepeace B.L."/>
            <person name="Darby A.C."/>
            <person name="Kadowaki T."/>
        </authorList>
    </citation>
    <scope>NUCLEOTIDE SEQUENCE [LARGE SCALE GENOMIC DNA]</scope>
    <source>
        <strain evidence="2">Wuxi-XJTLU</strain>
    </source>
</reference>
<keyword evidence="2" id="KW-0966">Cell projection</keyword>
<name>A0A1V9XRR7_9ACAR</name>
<dbReference type="AlphaFoldDB" id="A0A1V9XRR7"/>
<feature type="compositionally biased region" description="Basic and acidic residues" evidence="1">
    <location>
        <begin position="1"/>
        <end position="38"/>
    </location>
</feature>
<proteinExistence type="predicted"/>
<evidence type="ECO:0000256" key="1">
    <source>
        <dbReference type="SAM" id="MobiDB-lite"/>
    </source>
</evidence>
<dbReference type="InParanoid" id="A0A1V9XRR7"/>
<feature type="region of interest" description="Disordered" evidence="1">
    <location>
        <begin position="1"/>
        <end position="46"/>
    </location>
</feature>
<dbReference type="EMBL" id="MNPL01005174">
    <property type="protein sequence ID" value="OQR76194.1"/>
    <property type="molecule type" value="Genomic_DNA"/>
</dbReference>
<evidence type="ECO:0000313" key="2">
    <source>
        <dbReference type="EMBL" id="OQR76194.1"/>
    </source>
</evidence>
<organism evidence="2 3">
    <name type="scientific">Tropilaelaps mercedesae</name>
    <dbReference type="NCBI Taxonomy" id="418985"/>
    <lineage>
        <taxon>Eukaryota</taxon>
        <taxon>Metazoa</taxon>
        <taxon>Ecdysozoa</taxon>
        <taxon>Arthropoda</taxon>
        <taxon>Chelicerata</taxon>
        <taxon>Arachnida</taxon>
        <taxon>Acari</taxon>
        <taxon>Parasitiformes</taxon>
        <taxon>Mesostigmata</taxon>
        <taxon>Gamasina</taxon>
        <taxon>Dermanyssoidea</taxon>
        <taxon>Laelapidae</taxon>
        <taxon>Tropilaelaps</taxon>
    </lineage>
</organism>
<gene>
    <name evidence="2" type="ORF">BIW11_07937</name>
</gene>
<dbReference type="Proteomes" id="UP000192247">
    <property type="component" value="Unassembled WGS sequence"/>
</dbReference>
<keyword evidence="2" id="KW-0969">Cilium</keyword>
<dbReference type="OrthoDB" id="2119217at2759"/>
<evidence type="ECO:0000313" key="3">
    <source>
        <dbReference type="Proteomes" id="UP000192247"/>
    </source>
</evidence>
<keyword evidence="3" id="KW-1185">Reference proteome</keyword>
<comment type="caution">
    <text evidence="2">The sequence shown here is derived from an EMBL/GenBank/DDBJ whole genome shotgun (WGS) entry which is preliminary data.</text>
</comment>